<dbReference type="Proteomes" id="UP001189429">
    <property type="component" value="Unassembled WGS sequence"/>
</dbReference>
<evidence type="ECO:0000313" key="3">
    <source>
        <dbReference type="Proteomes" id="UP001189429"/>
    </source>
</evidence>
<feature type="region of interest" description="Disordered" evidence="1">
    <location>
        <begin position="401"/>
        <end position="429"/>
    </location>
</feature>
<evidence type="ECO:0008006" key="4">
    <source>
        <dbReference type="Google" id="ProtNLM"/>
    </source>
</evidence>
<name>A0ABN9YEP7_9DINO</name>
<reference evidence="2" key="1">
    <citation type="submission" date="2023-10" db="EMBL/GenBank/DDBJ databases">
        <authorList>
            <person name="Chen Y."/>
            <person name="Shah S."/>
            <person name="Dougan E. K."/>
            <person name="Thang M."/>
            <person name="Chan C."/>
        </authorList>
    </citation>
    <scope>NUCLEOTIDE SEQUENCE [LARGE SCALE GENOMIC DNA]</scope>
</reference>
<organism evidence="2 3">
    <name type="scientific">Prorocentrum cordatum</name>
    <dbReference type="NCBI Taxonomy" id="2364126"/>
    <lineage>
        <taxon>Eukaryota</taxon>
        <taxon>Sar</taxon>
        <taxon>Alveolata</taxon>
        <taxon>Dinophyceae</taxon>
        <taxon>Prorocentrales</taxon>
        <taxon>Prorocentraceae</taxon>
        <taxon>Prorocentrum</taxon>
    </lineage>
</organism>
<comment type="caution">
    <text evidence="2">The sequence shown here is derived from an EMBL/GenBank/DDBJ whole genome shotgun (WGS) entry which is preliminary data.</text>
</comment>
<feature type="compositionally biased region" description="Basic and acidic residues" evidence="1">
    <location>
        <begin position="416"/>
        <end position="429"/>
    </location>
</feature>
<evidence type="ECO:0000313" key="2">
    <source>
        <dbReference type="EMBL" id="CAK0911028.1"/>
    </source>
</evidence>
<accession>A0ABN9YEP7</accession>
<sequence>MAHIWLSRHSDCSRLQHVLHGSGPANKVTTKGALGVALGSARYATARKCDLCSIAASQELYVVRAFARRRAAAGEPRRLHPSVMYLGRQCCEALLKERSPFHFSVLQRSVRSLLHQREWRLEFQALVDQCPHDYQKKRLAEALAKILNGPGRAAKAPRPRRAEAQKLRRPRLAREDPRPLVTQALAEALRGKGLCIRQSSSVFTAVARAVGERQVAAFARNLEQHATSLPGAPPLCEEDTLVRLLGSLSCGAEVFELGPAGELTARAVLGAAGSGGPQHGTLSLAMVDNVFHATSKQLKNKHRQLLSAHFPDLFIQRPLPAPSRRRPPRGAAGAGAAQGEDGEDTDSPIWVDSADEQAAKPDGSDVAQPPEARAEGWDAVQPLELLSRAQEAMSIVEALKAEEPGAKPPPAKRKRLAETSLDKTSSKGIRDFLRHAEALETVLGTNLAEAAPAPPPAPVPAPVAPAAGVEGPCPCCLEPLKPSPGARRRHAKQCGAGVRLCSGCDGLFEPGALGAHQASCKHFRFDRAQCAGCGNWVHASSHLAVWSDCWAKACGAERWH</sequence>
<keyword evidence="3" id="KW-1185">Reference proteome</keyword>
<dbReference type="EMBL" id="CAUYUJ010022504">
    <property type="protein sequence ID" value="CAK0911028.1"/>
    <property type="molecule type" value="Genomic_DNA"/>
</dbReference>
<feature type="region of interest" description="Disordered" evidence="1">
    <location>
        <begin position="317"/>
        <end position="349"/>
    </location>
</feature>
<gene>
    <name evidence="2" type="ORF">PCOR1329_LOCUS85032</name>
</gene>
<feature type="region of interest" description="Disordered" evidence="1">
    <location>
        <begin position="151"/>
        <end position="171"/>
    </location>
</feature>
<proteinExistence type="predicted"/>
<protein>
    <recommendedName>
        <fullName evidence="4">DNA-directed DNA polymerase</fullName>
    </recommendedName>
</protein>
<feature type="compositionally biased region" description="Basic and acidic residues" evidence="1">
    <location>
        <begin position="160"/>
        <end position="171"/>
    </location>
</feature>
<evidence type="ECO:0000256" key="1">
    <source>
        <dbReference type="SAM" id="MobiDB-lite"/>
    </source>
</evidence>